<dbReference type="Proteomes" id="UP000032254">
    <property type="component" value="Unassembled WGS sequence"/>
</dbReference>
<keyword evidence="1" id="KW-1133">Transmembrane helix</keyword>
<name>A0A0D0X8U9_9ACTN</name>
<evidence type="ECO:0000256" key="1">
    <source>
        <dbReference type="SAM" id="Phobius"/>
    </source>
</evidence>
<protein>
    <submittedName>
        <fullName evidence="3">Cell wall anchor protein</fullName>
    </submittedName>
</protein>
<sequence>MHPHPARRWLAGLAVAGALVATPTGAAVAAAPADEVTLYANDVTVAPGGPQKWVSLRALPDRAFGTYTVRVDRSAVAAFAEVAEDDRGSCTTAGDVITCSITDDGEDSSLVSLAVTARAGAEPGRQGTLAFTVTAPGVGTATYESTVSTGEGVDLVADRQLALDGRPGARVDVPLAVTNRGTKAVRGAVLYLSGSYGFTPGKRYSNCEYADPTLDDSSFACTFDDELAPGETVRVDPTFGGTIPADAWAPNLHYSFAVWFTPADWAEFRAQHGPAEPFGRKGTDAALKLVPASGAQARAAGQTDTNAVDNETRVTLTVAGDQRGDAAAQGATVTGAVGATVPMTVGYRNNGPARVGPNGQRGLNIATIVTLPEGVTAVTVSKSCVDPDEDEWQPGKPGARVYECSARGTIGEGERVTFEFALRIDRAGSRTGTVKLHTFDGDGPVKDLDPTNDTAQITVKQAGGTGGGDEGSLPITGLPTGLIAGLGGLLVAAGAGGYLLARRRRTRFVA</sequence>
<feature type="transmembrane region" description="Helical" evidence="1">
    <location>
        <begin position="482"/>
        <end position="501"/>
    </location>
</feature>
<accession>A0A0D0X8U9</accession>
<dbReference type="GeneID" id="301304686"/>
<evidence type="ECO:0000313" key="4">
    <source>
        <dbReference type="Proteomes" id="UP000032254"/>
    </source>
</evidence>
<reference evidence="3 4" key="1">
    <citation type="submission" date="2015-01" db="EMBL/GenBank/DDBJ databases">
        <title>Sequencing and annotation of Micromonospora carbonacea strain JXNU-1 genome.</title>
        <authorList>
            <person name="Long Z."/>
            <person name="Huang Y."/>
            <person name="Jiang Y."/>
        </authorList>
    </citation>
    <scope>NUCLEOTIDE SEQUENCE [LARGE SCALE GENOMIC DNA]</scope>
    <source>
        <strain evidence="3 4">JXNU-1</strain>
    </source>
</reference>
<proteinExistence type="predicted"/>
<organism evidence="3 4">
    <name type="scientific">Micromonospora haikouensis</name>
    <dbReference type="NCBI Taxonomy" id="686309"/>
    <lineage>
        <taxon>Bacteria</taxon>
        <taxon>Bacillati</taxon>
        <taxon>Actinomycetota</taxon>
        <taxon>Actinomycetes</taxon>
        <taxon>Micromonosporales</taxon>
        <taxon>Micromonosporaceae</taxon>
        <taxon>Micromonospora</taxon>
    </lineage>
</organism>
<evidence type="ECO:0000256" key="2">
    <source>
        <dbReference type="SAM" id="SignalP"/>
    </source>
</evidence>
<dbReference type="EMBL" id="JXSX01000001">
    <property type="protein sequence ID" value="KIR65850.1"/>
    <property type="molecule type" value="Genomic_DNA"/>
</dbReference>
<evidence type="ECO:0000313" key="3">
    <source>
        <dbReference type="EMBL" id="KIR65850.1"/>
    </source>
</evidence>
<keyword evidence="1" id="KW-0472">Membrane</keyword>
<dbReference type="AlphaFoldDB" id="A0A0D0X8U9"/>
<keyword evidence="4" id="KW-1185">Reference proteome</keyword>
<keyword evidence="2" id="KW-0732">Signal</keyword>
<dbReference type="PATRIC" id="fig|47853.6.peg.2362"/>
<gene>
    <name evidence="3" type="ORF">TK50_11140</name>
</gene>
<dbReference type="RefSeq" id="WP_043962668.1">
    <property type="nucleotide sequence ID" value="NZ_JBEZEP010000040.1"/>
</dbReference>
<feature type="chain" id="PRO_5002224643" evidence="2">
    <location>
        <begin position="27"/>
        <end position="510"/>
    </location>
</feature>
<comment type="caution">
    <text evidence="3">The sequence shown here is derived from an EMBL/GenBank/DDBJ whole genome shotgun (WGS) entry which is preliminary data.</text>
</comment>
<feature type="signal peptide" evidence="2">
    <location>
        <begin position="1"/>
        <end position="26"/>
    </location>
</feature>
<dbReference type="OrthoDB" id="3967140at2"/>
<keyword evidence="1" id="KW-0812">Transmembrane</keyword>